<dbReference type="Proteomes" id="UP000831532">
    <property type="component" value="Chromosome"/>
</dbReference>
<organism evidence="1 2">
    <name type="scientific">Massilia violaceinigra</name>
    <dbReference type="NCBI Taxonomy" id="2045208"/>
    <lineage>
        <taxon>Bacteria</taxon>
        <taxon>Pseudomonadati</taxon>
        <taxon>Pseudomonadota</taxon>
        <taxon>Betaproteobacteria</taxon>
        <taxon>Burkholderiales</taxon>
        <taxon>Oxalobacteraceae</taxon>
        <taxon>Telluria group</taxon>
        <taxon>Massilia</taxon>
    </lineage>
</organism>
<evidence type="ECO:0000313" key="1">
    <source>
        <dbReference type="EMBL" id="UOD32729.1"/>
    </source>
</evidence>
<gene>
    <name evidence="1" type="ORF">INH39_14330</name>
</gene>
<sequence length="109" mass="11808">MAYDLVAGPGSEHGAAPDCAASIDFHDLPALARLRQRARRGGECDFLERISHLCEDQAFDHGEVERALATLLPLLRAGLHPDERALLLKLTGVLSFASRTHQGVHGICD</sequence>
<dbReference type="RefSeq" id="WP_243493777.1">
    <property type="nucleotide sequence ID" value="NZ_CP063361.1"/>
</dbReference>
<dbReference type="EMBL" id="CP063361">
    <property type="protein sequence ID" value="UOD32729.1"/>
    <property type="molecule type" value="Genomic_DNA"/>
</dbReference>
<accession>A0ABY4AGF2</accession>
<evidence type="ECO:0000313" key="2">
    <source>
        <dbReference type="Proteomes" id="UP000831532"/>
    </source>
</evidence>
<name>A0ABY4AGF2_9BURK</name>
<protein>
    <submittedName>
        <fullName evidence="1">Uncharacterized protein</fullName>
    </submittedName>
</protein>
<proteinExistence type="predicted"/>
<reference evidence="1 2" key="1">
    <citation type="submission" date="2020-10" db="EMBL/GenBank/DDBJ databases">
        <title>Genome analysis of Massilia species.</title>
        <authorList>
            <person name="Jung D.-H."/>
        </authorList>
    </citation>
    <scope>NUCLEOTIDE SEQUENCE [LARGE SCALE GENOMIC DNA]</scope>
    <source>
        <strain evidence="2">sipir</strain>
    </source>
</reference>
<keyword evidence="2" id="KW-1185">Reference proteome</keyword>